<dbReference type="GO" id="GO:0005737">
    <property type="term" value="C:cytoplasm"/>
    <property type="evidence" value="ECO:0007669"/>
    <property type="project" value="TreeGrafter"/>
</dbReference>
<evidence type="ECO:0000259" key="3">
    <source>
        <dbReference type="Pfam" id="PF01712"/>
    </source>
</evidence>
<feature type="active site" description="Proton acceptor" evidence="1">
    <location>
        <position position="84"/>
    </location>
</feature>
<dbReference type="InterPro" id="IPR002624">
    <property type="entry name" value="DCK/DGK"/>
</dbReference>
<dbReference type="RefSeq" id="WP_004519439.1">
    <property type="nucleotide sequence ID" value="NZ_ACEO02000002.1"/>
</dbReference>
<dbReference type="Proteomes" id="UP000004621">
    <property type="component" value="Unassembled WGS sequence"/>
</dbReference>
<organism evidence="4 5">
    <name type="scientific">Neisseria subflava NJ9703</name>
    <dbReference type="NCBI Taxonomy" id="546268"/>
    <lineage>
        <taxon>Bacteria</taxon>
        <taxon>Pseudomonadati</taxon>
        <taxon>Pseudomonadota</taxon>
        <taxon>Betaproteobacteria</taxon>
        <taxon>Neisseriales</taxon>
        <taxon>Neisseriaceae</taxon>
        <taxon>Neisseria</taxon>
    </lineage>
</organism>
<proteinExistence type="predicted"/>
<dbReference type="PIRSF" id="PIRSF000705">
    <property type="entry name" value="DNK"/>
    <property type="match status" value="1"/>
</dbReference>
<dbReference type="PANTHER" id="PTHR10513:SF35">
    <property type="entry name" value="DEOXYADENOSINE KINASE"/>
    <property type="match status" value="1"/>
</dbReference>
<evidence type="ECO:0000313" key="5">
    <source>
        <dbReference type="Proteomes" id="UP000004621"/>
    </source>
</evidence>
<reference evidence="4 5" key="1">
    <citation type="submission" date="2010-01" db="EMBL/GenBank/DDBJ databases">
        <authorList>
            <person name="Weinstock G."/>
            <person name="Sodergren E."/>
            <person name="Clifton S."/>
            <person name="Fulton L."/>
            <person name="Fulton B."/>
            <person name="Courtney L."/>
            <person name="Fronick C."/>
            <person name="Harrison M."/>
            <person name="Strong C."/>
            <person name="Farmer C."/>
            <person name="Delahaunty K."/>
            <person name="Markovic C."/>
            <person name="Hall O."/>
            <person name="Minx P."/>
            <person name="Tomlinson C."/>
            <person name="Mitreva M."/>
            <person name="Nelson J."/>
            <person name="Hou S."/>
            <person name="Wollam A."/>
            <person name="Pepin K.H."/>
            <person name="Johnson M."/>
            <person name="Bhonagiri V."/>
            <person name="Nash W.E."/>
            <person name="Warren W."/>
            <person name="Chinwalla A."/>
            <person name="Mardis E.R."/>
            <person name="Wilson R.K."/>
        </authorList>
    </citation>
    <scope>NUCLEOTIDE SEQUENCE [LARGE SCALE GENOMIC DNA]</scope>
    <source>
        <strain evidence="4 5">NJ9703</strain>
    </source>
</reference>
<dbReference type="GO" id="GO:0005524">
    <property type="term" value="F:ATP binding"/>
    <property type="evidence" value="ECO:0007669"/>
    <property type="project" value="UniProtKB-KW"/>
</dbReference>
<dbReference type="InterPro" id="IPR050566">
    <property type="entry name" value="Deoxyribonucleoside_kinase"/>
</dbReference>
<keyword evidence="2" id="KW-0547">Nucleotide-binding</keyword>
<gene>
    <name evidence="4" type="ORF">NEISUBOT_03740</name>
</gene>
<dbReference type="InterPro" id="IPR027417">
    <property type="entry name" value="P-loop_NTPase"/>
</dbReference>
<feature type="binding site" evidence="2">
    <location>
        <begin position="136"/>
        <end position="140"/>
    </location>
    <ligand>
        <name>ATP</name>
        <dbReference type="ChEBI" id="CHEBI:30616"/>
    </ligand>
</feature>
<dbReference type="AlphaFoldDB" id="A0A9W5ISG5"/>
<dbReference type="PANTHER" id="PTHR10513">
    <property type="entry name" value="DEOXYNUCLEOSIDE KINASE"/>
    <property type="match status" value="1"/>
</dbReference>
<dbReference type="GO" id="GO:0019136">
    <property type="term" value="F:deoxynucleoside kinase activity"/>
    <property type="evidence" value="ECO:0007669"/>
    <property type="project" value="InterPro"/>
</dbReference>
<keyword evidence="2" id="KW-0067">ATP-binding</keyword>
<protein>
    <recommendedName>
        <fullName evidence="3">Deoxynucleoside kinase domain-containing protein</fullName>
    </recommendedName>
</protein>
<evidence type="ECO:0000256" key="2">
    <source>
        <dbReference type="PIRSR" id="PIRSR000705-3"/>
    </source>
</evidence>
<feature type="domain" description="Deoxynucleoside kinase" evidence="3">
    <location>
        <begin position="6"/>
        <end position="192"/>
    </location>
</feature>
<comment type="caution">
    <text evidence="4">The sequence shown here is derived from an EMBL/GenBank/DDBJ whole genome shotgun (WGS) entry which is preliminary data.</text>
</comment>
<name>A0A9W5ISG5_NEISU</name>
<dbReference type="InterPro" id="IPR031314">
    <property type="entry name" value="DNK_dom"/>
</dbReference>
<dbReference type="SUPFAM" id="SSF52540">
    <property type="entry name" value="P-loop containing nucleoside triphosphate hydrolases"/>
    <property type="match status" value="1"/>
</dbReference>
<evidence type="ECO:0000313" key="4">
    <source>
        <dbReference type="EMBL" id="EFC52904.1"/>
    </source>
</evidence>
<dbReference type="Gene3D" id="3.40.50.300">
    <property type="entry name" value="P-loop containing nucleotide triphosphate hydrolases"/>
    <property type="match status" value="1"/>
</dbReference>
<sequence length="211" mass="24188">MNPRYIVVEGAIGSGKTALSRRLAEHFSALLLSENPDHNPFLMKFYSNVSNNGLAAELFFLMRRAESVNIIEDQCAQGGMVVADFLPEKDRIFTPIVLNDDEQQLFADMKQRILPQYAEPDVVIYLQTAVENNRKRLQKRHEGIISLFPEGYLGRVHDEYSHFFHLYQSAPLLTVNADELDLAGNDDYFQLLLRTLEDFQGTRSYLNLSEK</sequence>
<dbReference type="Pfam" id="PF01712">
    <property type="entry name" value="dNK"/>
    <property type="match status" value="1"/>
</dbReference>
<dbReference type="EMBL" id="ACEO02000002">
    <property type="protein sequence ID" value="EFC52904.1"/>
    <property type="molecule type" value="Genomic_DNA"/>
</dbReference>
<accession>A0A9W5ISG5</accession>
<evidence type="ECO:0000256" key="1">
    <source>
        <dbReference type="PIRSR" id="PIRSR000705-1"/>
    </source>
</evidence>